<dbReference type="InterPro" id="IPR050090">
    <property type="entry name" value="Tyrosine_recombinase_XerCD"/>
</dbReference>
<organism evidence="5 6">
    <name type="scientific">Nonlabens tegetincola</name>
    <dbReference type="NCBI Taxonomy" id="323273"/>
    <lineage>
        <taxon>Bacteria</taxon>
        <taxon>Pseudomonadati</taxon>
        <taxon>Bacteroidota</taxon>
        <taxon>Flavobacteriia</taxon>
        <taxon>Flavobacteriales</taxon>
        <taxon>Flavobacteriaceae</taxon>
        <taxon>Nonlabens</taxon>
    </lineage>
</organism>
<dbReference type="GO" id="GO:0006310">
    <property type="term" value="P:DNA recombination"/>
    <property type="evidence" value="ECO:0007669"/>
    <property type="project" value="UniProtKB-KW"/>
</dbReference>
<dbReference type="Pfam" id="PF13102">
    <property type="entry name" value="Phage_int_SAM_5"/>
    <property type="match status" value="1"/>
</dbReference>
<dbReference type="PANTHER" id="PTHR30349">
    <property type="entry name" value="PHAGE INTEGRASE-RELATED"/>
    <property type="match status" value="1"/>
</dbReference>
<dbReference type="Pfam" id="PF00589">
    <property type="entry name" value="Phage_integrase"/>
    <property type="match status" value="1"/>
</dbReference>
<dbReference type="InterPro" id="IPR025269">
    <property type="entry name" value="SAM-like_dom"/>
</dbReference>
<dbReference type="GO" id="GO:0015074">
    <property type="term" value="P:DNA integration"/>
    <property type="evidence" value="ECO:0007669"/>
    <property type="project" value="InterPro"/>
</dbReference>
<dbReference type="PANTHER" id="PTHR30349:SF64">
    <property type="entry name" value="PROPHAGE INTEGRASE INTD-RELATED"/>
    <property type="match status" value="1"/>
</dbReference>
<keyword evidence="3" id="KW-0233">DNA recombination</keyword>
<dbReference type="Gene3D" id="1.10.150.130">
    <property type="match status" value="1"/>
</dbReference>
<dbReference type="AlphaFoldDB" id="A0A090Q0Y5"/>
<gene>
    <name evidence="5" type="ORF">JCM19294_994</name>
</gene>
<dbReference type="PROSITE" id="PS51898">
    <property type="entry name" value="TYR_RECOMBINASE"/>
    <property type="match status" value="1"/>
</dbReference>
<keyword evidence="6" id="KW-1185">Reference proteome</keyword>
<reference evidence="5" key="1">
    <citation type="journal article" date="2014" name="Genome Announc.">
        <title>Draft Genome Sequences of Marine Flavobacterium Nonlabens Strains NR17, NR24, NR27, NR32, NR33, and Ara13.</title>
        <authorList>
            <person name="Nakanishi M."/>
            <person name="Meirelles P."/>
            <person name="Suzuki R."/>
            <person name="Takatani N."/>
            <person name="Mino S."/>
            <person name="Suda W."/>
            <person name="Oshima K."/>
            <person name="Hattori M."/>
            <person name="Ohkuma M."/>
            <person name="Hosokawa M."/>
            <person name="Miyashita K."/>
            <person name="Thompson F.L."/>
            <person name="Niwa A."/>
            <person name="Sawabe T."/>
            <person name="Sawabe T."/>
        </authorList>
    </citation>
    <scope>NUCLEOTIDE SEQUENCE [LARGE SCALE GENOMIC DNA]</scope>
    <source>
        <strain evidence="5">JCM 19294</strain>
    </source>
</reference>
<dbReference type="InterPro" id="IPR010998">
    <property type="entry name" value="Integrase_recombinase_N"/>
</dbReference>
<evidence type="ECO:0000256" key="2">
    <source>
        <dbReference type="ARBA" id="ARBA00023125"/>
    </source>
</evidence>
<dbReference type="InterPro" id="IPR035386">
    <property type="entry name" value="Arm-DNA-bind_5"/>
</dbReference>
<comment type="similarity">
    <text evidence="1">Belongs to the 'phage' integrase family.</text>
</comment>
<dbReference type="GO" id="GO:0003677">
    <property type="term" value="F:DNA binding"/>
    <property type="evidence" value="ECO:0007669"/>
    <property type="project" value="UniProtKB-KW"/>
</dbReference>
<comment type="caution">
    <text evidence="5">The sequence shown here is derived from an EMBL/GenBank/DDBJ whole genome shotgun (WGS) entry which is preliminary data.</text>
</comment>
<dbReference type="InterPro" id="IPR013762">
    <property type="entry name" value="Integrase-like_cat_sf"/>
</dbReference>
<evidence type="ECO:0000313" key="5">
    <source>
        <dbReference type="EMBL" id="GAK96685.1"/>
    </source>
</evidence>
<dbReference type="Pfam" id="PF17293">
    <property type="entry name" value="Arm-DNA-bind_5"/>
    <property type="match status" value="1"/>
</dbReference>
<dbReference type="Gene3D" id="1.10.443.10">
    <property type="entry name" value="Intergrase catalytic core"/>
    <property type="match status" value="1"/>
</dbReference>
<evidence type="ECO:0000256" key="3">
    <source>
        <dbReference type="ARBA" id="ARBA00023172"/>
    </source>
</evidence>
<dbReference type="InterPro" id="IPR011010">
    <property type="entry name" value="DNA_brk_join_enz"/>
</dbReference>
<feature type="domain" description="Tyr recombinase" evidence="4">
    <location>
        <begin position="229"/>
        <end position="432"/>
    </location>
</feature>
<protein>
    <submittedName>
        <fullName evidence="5">Integrase</fullName>
    </submittedName>
</protein>
<dbReference type="EMBL" id="BBML01000003">
    <property type="protein sequence ID" value="GAK96685.1"/>
    <property type="molecule type" value="Genomic_DNA"/>
</dbReference>
<dbReference type="InterPro" id="IPR002104">
    <property type="entry name" value="Integrase_catalytic"/>
</dbReference>
<sequence length="446" mass="51978">MSKLSFKLRPATGKNVSIQLVFNYGANKRLRYSTGLKVSNSKNWDTTKMRIKNVASELDRQDINNKLNEVQTVLNRSYSDLRTNQNKEVSNDMLKDICNEILFPERVYKSDIENLELLPFFEWFLTNYEKNPAPSIGKPLDKGTIRTYRNTYNKLYAFHKEQYKLTFNKITLDFYDDFVTWLYEHNYSANYVGTIIKILKTIMGAAFERDLHGNMDYSKRYFSKPVEQVHNVFLSNDELITLYNYDLSKERTYLNKHGLRMTPELMDRARDLFLIGANTGLRVSDFNRLTAKNVITRNGTKYIEVVTKKNQKTIAIPVNWMVEEILNKYDGNPPQRMQDQHINYCIKKVAELAGIDQMESKEITKGGKKVIHTNKKYELVANHTARRSFCTNAYLSGMPTIDIMAISGHSSEKVFYNYIKVSHLERAEKIGKHKFFSEGNLKVVNE</sequence>
<dbReference type="eggNOG" id="COG0582">
    <property type="taxonomic scope" value="Bacteria"/>
</dbReference>
<evidence type="ECO:0000256" key="1">
    <source>
        <dbReference type="ARBA" id="ARBA00008857"/>
    </source>
</evidence>
<evidence type="ECO:0000313" key="6">
    <source>
        <dbReference type="Proteomes" id="UP000029221"/>
    </source>
</evidence>
<evidence type="ECO:0000259" key="4">
    <source>
        <dbReference type="PROSITE" id="PS51898"/>
    </source>
</evidence>
<dbReference type="Proteomes" id="UP000029221">
    <property type="component" value="Unassembled WGS sequence"/>
</dbReference>
<dbReference type="SUPFAM" id="SSF56349">
    <property type="entry name" value="DNA breaking-rejoining enzymes"/>
    <property type="match status" value="1"/>
</dbReference>
<proteinExistence type="inferred from homology"/>
<accession>A0A090Q0Y5</accession>
<name>A0A090Q0Y5_9FLAO</name>
<dbReference type="RefSeq" id="WP_052510312.1">
    <property type="nucleotide sequence ID" value="NZ_BBML01000003.1"/>
</dbReference>
<keyword evidence="2" id="KW-0238">DNA-binding</keyword>